<reference evidence="4 5" key="1">
    <citation type="submission" date="2024-09" db="EMBL/GenBank/DDBJ databases">
        <authorList>
            <person name="Sun Q."/>
            <person name="Mori K."/>
        </authorList>
    </citation>
    <scope>NUCLEOTIDE SEQUENCE [LARGE SCALE GENOMIC DNA]</scope>
    <source>
        <strain evidence="4 5">TISTR 1856</strain>
    </source>
</reference>
<dbReference type="PANTHER" id="PTHR43861:SF1">
    <property type="entry name" value="TRANS-ACONITATE 2-METHYLTRANSFERASE"/>
    <property type="match status" value="1"/>
</dbReference>
<dbReference type="GO" id="GO:0032259">
    <property type="term" value="P:methylation"/>
    <property type="evidence" value="ECO:0007669"/>
    <property type="project" value="UniProtKB-KW"/>
</dbReference>
<keyword evidence="2" id="KW-0808">Transferase</keyword>
<feature type="domain" description="Methyltransferase" evidence="3">
    <location>
        <begin position="46"/>
        <end position="135"/>
    </location>
</feature>
<evidence type="ECO:0000313" key="4">
    <source>
        <dbReference type="EMBL" id="MFB9377174.1"/>
    </source>
</evidence>
<sequence>MNSHDVGRAYSARAQEYIDRLGSVTTVHPDDLAFIGRNLGRPSGPVVDLGCGPGHLTGHLHARGYDVRGIDPVPEFVSHARATYPQSEFEVGSFTANTLTKGAMAGALAWYSLIHLEPRDLDRTLLGIHELLAPGAILVVGFFAGAVLEPFEHAVTTAYRWPVPELTTRLAAAGFVQVDRLQRSAEGERRPHAALALRAG</sequence>
<dbReference type="GO" id="GO:0008168">
    <property type="term" value="F:methyltransferase activity"/>
    <property type="evidence" value="ECO:0007669"/>
    <property type="project" value="UniProtKB-KW"/>
</dbReference>
<dbReference type="RefSeq" id="WP_380134969.1">
    <property type="nucleotide sequence ID" value="NZ_JBHLUI010000003.1"/>
</dbReference>
<dbReference type="Pfam" id="PF13649">
    <property type="entry name" value="Methyltransf_25"/>
    <property type="match status" value="1"/>
</dbReference>
<dbReference type="PANTHER" id="PTHR43861">
    <property type="entry name" value="TRANS-ACONITATE 2-METHYLTRANSFERASE-RELATED"/>
    <property type="match status" value="1"/>
</dbReference>
<keyword evidence="1 4" id="KW-0489">Methyltransferase</keyword>
<evidence type="ECO:0000259" key="3">
    <source>
        <dbReference type="Pfam" id="PF13649"/>
    </source>
</evidence>
<organism evidence="4 5">
    <name type="scientific">Kineococcus gynurae</name>
    <dbReference type="NCBI Taxonomy" id="452979"/>
    <lineage>
        <taxon>Bacteria</taxon>
        <taxon>Bacillati</taxon>
        <taxon>Actinomycetota</taxon>
        <taxon>Actinomycetes</taxon>
        <taxon>Kineosporiales</taxon>
        <taxon>Kineosporiaceae</taxon>
        <taxon>Kineococcus</taxon>
    </lineage>
</organism>
<dbReference type="SUPFAM" id="SSF53335">
    <property type="entry name" value="S-adenosyl-L-methionine-dependent methyltransferases"/>
    <property type="match status" value="1"/>
</dbReference>
<accession>A0ABV5LSY2</accession>
<evidence type="ECO:0000313" key="5">
    <source>
        <dbReference type="Proteomes" id="UP001589748"/>
    </source>
</evidence>
<evidence type="ECO:0000256" key="2">
    <source>
        <dbReference type="ARBA" id="ARBA00022679"/>
    </source>
</evidence>
<dbReference type="Proteomes" id="UP001589748">
    <property type="component" value="Unassembled WGS sequence"/>
</dbReference>
<dbReference type="Gene3D" id="3.40.50.150">
    <property type="entry name" value="Vaccinia Virus protein VP39"/>
    <property type="match status" value="1"/>
</dbReference>
<dbReference type="EMBL" id="JBHMDM010000004">
    <property type="protein sequence ID" value="MFB9377174.1"/>
    <property type="molecule type" value="Genomic_DNA"/>
</dbReference>
<gene>
    <name evidence="4" type="ORF">ACFFVI_09340</name>
</gene>
<keyword evidence="5" id="KW-1185">Reference proteome</keyword>
<name>A0ABV5LSY2_9ACTN</name>
<dbReference type="InterPro" id="IPR029063">
    <property type="entry name" value="SAM-dependent_MTases_sf"/>
</dbReference>
<dbReference type="CDD" id="cd02440">
    <property type="entry name" value="AdoMet_MTases"/>
    <property type="match status" value="1"/>
</dbReference>
<comment type="caution">
    <text evidence="4">The sequence shown here is derived from an EMBL/GenBank/DDBJ whole genome shotgun (WGS) entry which is preliminary data.</text>
</comment>
<proteinExistence type="predicted"/>
<evidence type="ECO:0000256" key="1">
    <source>
        <dbReference type="ARBA" id="ARBA00022603"/>
    </source>
</evidence>
<protein>
    <submittedName>
        <fullName evidence="4">Class I SAM-dependent methyltransferase</fullName>
    </submittedName>
</protein>
<dbReference type="InterPro" id="IPR041698">
    <property type="entry name" value="Methyltransf_25"/>
</dbReference>